<evidence type="ECO:0000313" key="1">
    <source>
        <dbReference type="EMBL" id="ATE84788.1"/>
    </source>
</evidence>
<accession>A0A291AUY7</accession>
<proteinExistence type="predicted"/>
<dbReference type="InterPro" id="IPR056973">
    <property type="entry name" value="Phage_L5_Gp47"/>
</dbReference>
<protein>
    <submittedName>
        <fullName evidence="1">Uncharacterized protein</fullName>
    </submittedName>
</protein>
<organism evidence="1 2">
    <name type="scientific">Mycobacterium phage OKCentral2016</name>
    <dbReference type="NCBI Taxonomy" id="2040289"/>
    <lineage>
        <taxon>Viruses</taxon>
        <taxon>Duplodnaviria</taxon>
        <taxon>Heunggongvirae</taxon>
        <taxon>Uroviricota</taxon>
        <taxon>Caudoviricetes</taxon>
        <taxon>Fromanvirus</taxon>
        <taxon>Fromanvirus goose</taxon>
    </lineage>
</organism>
<reference evidence="1 2" key="1">
    <citation type="submission" date="2017-08" db="EMBL/GenBank/DDBJ databases">
        <authorList>
            <person name="Patton C.J."/>
            <person name="Kotturi H."/>
            <person name="Stoner T.H."/>
            <person name="Garlena R.A."/>
            <person name="Russell D.A."/>
            <person name="Hatfull G.F."/>
        </authorList>
    </citation>
    <scope>NUCLEOTIDE SEQUENCE [LARGE SCALE GENOMIC DNA]</scope>
</reference>
<sequence>MKDSVVQVFTETGMAVGVGEVIDAHDEGDGRLYVLGEDGTHTVFNMRFVTHYVVRPYTPEEKESANNG</sequence>
<gene>
    <name evidence="1" type="primary">45</name>
    <name evidence="1" type="ORF">OKCENTRAL2016_45</name>
</gene>
<dbReference type="Proteomes" id="UP000223409">
    <property type="component" value="Genome"/>
</dbReference>
<evidence type="ECO:0000313" key="2">
    <source>
        <dbReference type="Proteomes" id="UP000223409"/>
    </source>
</evidence>
<dbReference type="EMBL" id="MF773750">
    <property type="protein sequence ID" value="ATE84788.1"/>
    <property type="molecule type" value="Genomic_DNA"/>
</dbReference>
<dbReference type="Pfam" id="PF23887">
    <property type="entry name" value="Phage_Gene47"/>
    <property type="match status" value="1"/>
</dbReference>
<name>A0A291AUY7_9CAUD</name>